<dbReference type="EMBL" id="JAKILK010000006">
    <property type="protein sequence ID" value="MCL1117951.1"/>
    <property type="molecule type" value="Genomic_DNA"/>
</dbReference>
<evidence type="ECO:0000313" key="1">
    <source>
        <dbReference type="EMBL" id="MCL1117951.1"/>
    </source>
</evidence>
<dbReference type="RefSeq" id="WP_188841751.1">
    <property type="nucleotide sequence ID" value="NZ_BMOT01000007.1"/>
</dbReference>
<keyword evidence="2" id="KW-1185">Reference proteome</keyword>
<evidence type="ECO:0000313" key="2">
    <source>
        <dbReference type="Proteomes" id="UP001203212"/>
    </source>
</evidence>
<gene>
    <name evidence="1" type="ORF">L2689_11960</name>
</gene>
<comment type="caution">
    <text evidence="1">The sequence shown here is derived from an EMBL/GenBank/DDBJ whole genome shotgun (WGS) entry which is preliminary data.</text>
</comment>
<proteinExistence type="predicted"/>
<dbReference type="Proteomes" id="UP001203212">
    <property type="component" value="Unassembled WGS sequence"/>
</dbReference>
<reference evidence="1 2" key="1">
    <citation type="submission" date="2022-01" db="EMBL/GenBank/DDBJ databases">
        <title>Whole genome-based taxonomy of the Shewanellaceae.</title>
        <authorList>
            <person name="Martin-Rodriguez A.J."/>
        </authorList>
    </citation>
    <scope>NUCLEOTIDE SEQUENCE [LARGE SCALE GENOMIC DNA]</scope>
    <source>
        <strain evidence="1 2">JCM 17801</strain>
    </source>
</reference>
<organism evidence="1 2">
    <name type="scientific">Shewanella aestuarii</name>
    <dbReference type="NCBI Taxonomy" id="1028752"/>
    <lineage>
        <taxon>Bacteria</taxon>
        <taxon>Pseudomonadati</taxon>
        <taxon>Pseudomonadota</taxon>
        <taxon>Gammaproteobacteria</taxon>
        <taxon>Alteromonadales</taxon>
        <taxon>Shewanellaceae</taxon>
        <taxon>Shewanella</taxon>
    </lineage>
</organism>
<sequence length="254" mass="28055">MIKPAFLSASLPKSLVTLIVWGAMLSVSGGITANAQALTEAEFAFDLAWDSQYISEGRDNLDKGGIAWGVASITDGDLVTFVALGRGDQTHYIEWNFGLEYTLHLSDHFDATIGYQRLEFYGEERDSDNEVFGSLTYTGVDWLIPAINYTYSTEAGGYFVEVSLHSPWDITETLSITPYVLQGFDFQYVTEDYDGANHIQLGIEAAYTISNHIALSGHLSVTQAMGDIKREASDNHISSHLNEAYAGVHLNWVF</sequence>
<accession>A0ABT0L2K5</accession>
<name>A0ABT0L2K5_9GAMM</name>
<protein>
    <submittedName>
        <fullName evidence="1">Uncharacterized protein</fullName>
    </submittedName>
</protein>